<evidence type="ECO:0000313" key="4">
    <source>
        <dbReference type="Proteomes" id="UP000536624"/>
    </source>
</evidence>
<dbReference type="RefSeq" id="WP_208972824.1">
    <property type="nucleotide sequence ID" value="NZ_JAALLH010000001.1"/>
</dbReference>
<dbReference type="InterPro" id="IPR041664">
    <property type="entry name" value="AAA_16"/>
</dbReference>
<feature type="region of interest" description="Disordered" evidence="1">
    <location>
        <begin position="139"/>
        <end position="163"/>
    </location>
</feature>
<evidence type="ECO:0000256" key="1">
    <source>
        <dbReference type="SAM" id="MobiDB-lite"/>
    </source>
</evidence>
<sequence length="163" mass="17522">MPLPAVEQRAHAVQLDALGRVSFGLRKPGEVETLRRFVGRDREIAQFRAAVATPGVLCVHGPGGVGKSALLDVLADVAEREGIFTVRVGCRDMPPVPDVLPGADLHRRFAAGMLSRIRATPNEPPAAETGRELDRARCRQVAGPGMHRLPARRGGRGRRASSQ</sequence>
<dbReference type="Proteomes" id="UP000536624">
    <property type="component" value="Unassembled WGS sequence"/>
</dbReference>
<dbReference type="InterPro" id="IPR027417">
    <property type="entry name" value="P-loop_NTPase"/>
</dbReference>
<dbReference type="AlphaFoldDB" id="A0A7X5WX65"/>
<accession>A0A7X5WX65</accession>
<evidence type="ECO:0000313" key="3">
    <source>
        <dbReference type="EMBL" id="NIY62374.1"/>
    </source>
</evidence>
<dbReference type="EMBL" id="JAALLH010000001">
    <property type="protein sequence ID" value="NIY62374.1"/>
    <property type="molecule type" value="Genomic_DNA"/>
</dbReference>
<proteinExistence type="predicted"/>
<gene>
    <name evidence="3" type="ORF">SMALB_0283</name>
</gene>
<feature type="domain" description="Orc1-like AAA ATPase" evidence="2">
    <location>
        <begin position="36"/>
        <end position="136"/>
    </location>
</feature>
<comment type="caution">
    <text evidence="3">The sequence shown here is derived from an EMBL/GenBank/DDBJ whole genome shotgun (WGS) entry which is preliminary data.</text>
</comment>
<reference evidence="3 4" key="1">
    <citation type="submission" date="2020-02" db="EMBL/GenBank/DDBJ databases">
        <title>Streptomyces malaysiensis DSM14702 (JHCC583434, PFL_A843) Genome sequencing and assembly.</title>
        <authorList>
            <person name="Samborskyy M."/>
        </authorList>
    </citation>
    <scope>NUCLEOTIDE SEQUENCE [LARGE SCALE GENOMIC DNA]</scope>
    <source>
        <strain evidence="3 4">DSM 14702</strain>
    </source>
</reference>
<feature type="compositionally biased region" description="Basic residues" evidence="1">
    <location>
        <begin position="149"/>
        <end position="163"/>
    </location>
</feature>
<evidence type="ECO:0000259" key="2">
    <source>
        <dbReference type="Pfam" id="PF13191"/>
    </source>
</evidence>
<dbReference type="Pfam" id="PF13191">
    <property type="entry name" value="AAA_16"/>
    <property type="match status" value="1"/>
</dbReference>
<organism evidence="3 4">
    <name type="scientific">Streptomyces malaysiensis</name>
    <dbReference type="NCBI Taxonomy" id="92644"/>
    <lineage>
        <taxon>Bacteria</taxon>
        <taxon>Bacillati</taxon>
        <taxon>Actinomycetota</taxon>
        <taxon>Actinomycetes</taxon>
        <taxon>Kitasatosporales</taxon>
        <taxon>Streptomycetaceae</taxon>
        <taxon>Streptomyces</taxon>
        <taxon>Streptomyces violaceusniger group</taxon>
    </lineage>
</organism>
<protein>
    <recommendedName>
        <fullName evidence="2">Orc1-like AAA ATPase domain-containing protein</fullName>
    </recommendedName>
</protein>
<dbReference type="Gene3D" id="3.40.50.300">
    <property type="entry name" value="P-loop containing nucleotide triphosphate hydrolases"/>
    <property type="match status" value="1"/>
</dbReference>
<dbReference type="SUPFAM" id="SSF52540">
    <property type="entry name" value="P-loop containing nucleoside triphosphate hydrolases"/>
    <property type="match status" value="1"/>
</dbReference>
<name>A0A7X5WX65_STRMQ</name>